<dbReference type="Pfam" id="PF01722">
    <property type="entry name" value="BolA"/>
    <property type="match status" value="1"/>
</dbReference>
<name>A0A2W5NGI9_RHOSU</name>
<dbReference type="PANTHER" id="PTHR46230:SF7">
    <property type="entry name" value="BOLA-LIKE PROTEIN 1"/>
    <property type="match status" value="1"/>
</dbReference>
<sequence length="89" mass="9494">MSGIKAEQLERKLRAAFAPTRLEVIDESDQHRGHGGWREGGGTHFRVVMRAPGFAGQSRVARSRAVHAALADELAGGVHALALDLAPAE</sequence>
<dbReference type="PANTHER" id="PTHR46230">
    <property type="match status" value="1"/>
</dbReference>
<dbReference type="Gene3D" id="3.30.300.90">
    <property type="entry name" value="BolA-like"/>
    <property type="match status" value="1"/>
</dbReference>
<dbReference type="SUPFAM" id="SSF82657">
    <property type="entry name" value="BolA-like"/>
    <property type="match status" value="1"/>
</dbReference>
<dbReference type="PIRSF" id="PIRSF003113">
    <property type="entry name" value="BolA"/>
    <property type="match status" value="1"/>
</dbReference>
<dbReference type="InterPro" id="IPR002634">
    <property type="entry name" value="BolA"/>
</dbReference>
<evidence type="ECO:0000256" key="1">
    <source>
        <dbReference type="RuleBase" id="RU003860"/>
    </source>
</evidence>
<proteinExistence type="inferred from homology"/>
<dbReference type="AlphaFoldDB" id="A0A2W5NGI9"/>
<gene>
    <name evidence="2" type="ORF">DI556_05425</name>
</gene>
<evidence type="ECO:0000313" key="3">
    <source>
        <dbReference type="Proteomes" id="UP000249185"/>
    </source>
</evidence>
<dbReference type="EMBL" id="QFPW01000002">
    <property type="protein sequence ID" value="PZQ51598.1"/>
    <property type="molecule type" value="Genomic_DNA"/>
</dbReference>
<protein>
    <submittedName>
        <fullName evidence="2">BolA family transcriptional regulator</fullName>
    </submittedName>
</protein>
<dbReference type="GO" id="GO:0016226">
    <property type="term" value="P:iron-sulfur cluster assembly"/>
    <property type="evidence" value="ECO:0007669"/>
    <property type="project" value="TreeGrafter"/>
</dbReference>
<reference evidence="2 3" key="1">
    <citation type="submission" date="2017-08" db="EMBL/GenBank/DDBJ databases">
        <title>Infants hospitalized years apart are colonized by the same room-sourced microbial strains.</title>
        <authorList>
            <person name="Brooks B."/>
            <person name="Olm M.R."/>
            <person name="Firek B.A."/>
            <person name="Baker R."/>
            <person name="Thomas B.C."/>
            <person name="Morowitz M.J."/>
            <person name="Banfield J.F."/>
        </authorList>
    </citation>
    <scope>NUCLEOTIDE SEQUENCE [LARGE SCALE GENOMIC DNA]</scope>
    <source>
        <strain evidence="2">S2_005_002_R2_34</strain>
    </source>
</reference>
<comment type="caution">
    <text evidence="2">The sequence shown here is derived from an EMBL/GenBank/DDBJ whole genome shotgun (WGS) entry which is preliminary data.</text>
</comment>
<evidence type="ECO:0000313" key="2">
    <source>
        <dbReference type="EMBL" id="PZQ51598.1"/>
    </source>
</evidence>
<organism evidence="2 3">
    <name type="scientific">Rhodovulum sulfidophilum</name>
    <name type="common">Rhodobacter sulfidophilus</name>
    <dbReference type="NCBI Taxonomy" id="35806"/>
    <lineage>
        <taxon>Bacteria</taxon>
        <taxon>Pseudomonadati</taxon>
        <taxon>Pseudomonadota</taxon>
        <taxon>Alphaproteobacteria</taxon>
        <taxon>Rhodobacterales</taxon>
        <taxon>Paracoccaceae</taxon>
        <taxon>Rhodovulum</taxon>
    </lineage>
</organism>
<dbReference type="InterPro" id="IPR036065">
    <property type="entry name" value="BolA-like_sf"/>
</dbReference>
<comment type="similarity">
    <text evidence="1">Belongs to the BolA/IbaG family.</text>
</comment>
<accession>A0A2W5NGI9</accession>
<dbReference type="Proteomes" id="UP000249185">
    <property type="component" value="Unassembled WGS sequence"/>
</dbReference>